<dbReference type="Proteomes" id="UP000249605">
    <property type="component" value="Chromosome"/>
</dbReference>
<name>A0A2U9S3T0_9PROT</name>
<evidence type="ECO:0000256" key="6">
    <source>
        <dbReference type="RuleBase" id="RU362118"/>
    </source>
</evidence>
<comment type="cofactor">
    <cofactor evidence="1 6">
        <name>pyridoxal 5'-phosphate</name>
        <dbReference type="ChEBI" id="CHEBI:597326"/>
    </cofactor>
</comment>
<accession>A0A2U9S3T0</accession>
<dbReference type="NCBIfam" id="NF004650">
    <property type="entry name" value="PRK05994.1"/>
    <property type="match status" value="1"/>
</dbReference>
<feature type="modified residue" description="N6-(pyridoxal phosphate)lysine" evidence="5">
    <location>
        <position position="211"/>
    </location>
</feature>
<dbReference type="GO" id="GO:0005737">
    <property type="term" value="C:cytoplasm"/>
    <property type="evidence" value="ECO:0007669"/>
    <property type="project" value="TreeGrafter"/>
</dbReference>
<dbReference type="PANTHER" id="PTHR43797:SF2">
    <property type="entry name" value="HOMOCYSTEINE_CYSTEINE SYNTHASE"/>
    <property type="match status" value="1"/>
</dbReference>
<dbReference type="GO" id="GO:0019346">
    <property type="term" value="P:transsulfuration"/>
    <property type="evidence" value="ECO:0007669"/>
    <property type="project" value="InterPro"/>
</dbReference>
<keyword evidence="4 5" id="KW-0663">Pyridoxal phosphate</keyword>
<dbReference type="CDD" id="cd00614">
    <property type="entry name" value="CGS_like"/>
    <property type="match status" value="1"/>
</dbReference>
<dbReference type="GO" id="GO:0030170">
    <property type="term" value="F:pyridoxal phosphate binding"/>
    <property type="evidence" value="ECO:0007669"/>
    <property type="project" value="InterPro"/>
</dbReference>
<evidence type="ECO:0000256" key="2">
    <source>
        <dbReference type="ARBA" id="ARBA00009077"/>
    </source>
</evidence>
<evidence type="ECO:0000256" key="4">
    <source>
        <dbReference type="ARBA" id="ARBA00022898"/>
    </source>
</evidence>
<protein>
    <submittedName>
        <fullName evidence="7">O-acetylhomoserine aminocarboxypropyltransferase</fullName>
    </submittedName>
</protein>
<organism evidence="7 8">
    <name type="scientific">Azospirillum ramasamyi</name>
    <dbReference type="NCBI Taxonomy" id="682998"/>
    <lineage>
        <taxon>Bacteria</taxon>
        <taxon>Pseudomonadati</taxon>
        <taxon>Pseudomonadota</taxon>
        <taxon>Alphaproteobacteria</taxon>
        <taxon>Rhodospirillales</taxon>
        <taxon>Azospirillaceae</taxon>
        <taxon>Azospirillum</taxon>
    </lineage>
</organism>
<dbReference type="PANTHER" id="PTHR43797">
    <property type="entry name" value="HOMOCYSTEINE/CYSTEINE SYNTHASE"/>
    <property type="match status" value="1"/>
</dbReference>
<dbReference type="KEGG" id="azm:DM194_06900"/>
<dbReference type="EMBL" id="CP029829">
    <property type="protein sequence ID" value="AWU94012.1"/>
    <property type="molecule type" value="Genomic_DNA"/>
</dbReference>
<dbReference type="GO" id="GO:0004124">
    <property type="term" value="F:cysteine synthase activity"/>
    <property type="evidence" value="ECO:0007669"/>
    <property type="project" value="TreeGrafter"/>
</dbReference>
<proteinExistence type="inferred from homology"/>
<dbReference type="GO" id="GO:0071269">
    <property type="term" value="P:L-homocysteine biosynthetic process"/>
    <property type="evidence" value="ECO:0007669"/>
    <property type="project" value="TreeGrafter"/>
</dbReference>
<dbReference type="InterPro" id="IPR015421">
    <property type="entry name" value="PyrdxlP-dep_Trfase_major"/>
</dbReference>
<dbReference type="GO" id="GO:0006535">
    <property type="term" value="P:cysteine biosynthetic process from serine"/>
    <property type="evidence" value="ECO:0007669"/>
    <property type="project" value="TreeGrafter"/>
</dbReference>
<evidence type="ECO:0000256" key="1">
    <source>
        <dbReference type="ARBA" id="ARBA00001933"/>
    </source>
</evidence>
<dbReference type="NCBIfam" id="TIGR01326">
    <property type="entry name" value="OAH_OAS_sulfhy"/>
    <property type="match status" value="1"/>
</dbReference>
<dbReference type="OrthoDB" id="9790858at2"/>
<dbReference type="InterPro" id="IPR015422">
    <property type="entry name" value="PyrdxlP-dep_Trfase_small"/>
</dbReference>
<dbReference type="GO" id="GO:0003961">
    <property type="term" value="F:O-acetylhomoserine aminocarboxypropyltransferase activity"/>
    <property type="evidence" value="ECO:0007669"/>
    <property type="project" value="TreeGrafter"/>
</dbReference>
<evidence type="ECO:0000256" key="5">
    <source>
        <dbReference type="PIRSR" id="PIRSR001434-2"/>
    </source>
</evidence>
<dbReference type="Gene3D" id="3.40.640.10">
    <property type="entry name" value="Type I PLP-dependent aspartate aminotransferase-like (Major domain)"/>
    <property type="match status" value="1"/>
</dbReference>
<evidence type="ECO:0000313" key="7">
    <source>
        <dbReference type="EMBL" id="AWU94012.1"/>
    </source>
</evidence>
<evidence type="ECO:0000313" key="8">
    <source>
        <dbReference type="Proteomes" id="UP000249605"/>
    </source>
</evidence>
<keyword evidence="8" id="KW-1185">Reference proteome</keyword>
<dbReference type="RefSeq" id="WP_111066544.1">
    <property type="nucleotide sequence ID" value="NZ_CP029829.1"/>
</dbReference>
<dbReference type="InterPro" id="IPR015424">
    <property type="entry name" value="PyrdxlP-dep_Trfase"/>
</dbReference>
<dbReference type="PIRSF" id="PIRSF001434">
    <property type="entry name" value="CGS"/>
    <property type="match status" value="1"/>
</dbReference>
<evidence type="ECO:0000256" key="3">
    <source>
        <dbReference type="ARBA" id="ARBA00022679"/>
    </source>
</evidence>
<dbReference type="FunFam" id="3.40.640.10:FF:000035">
    <property type="entry name" value="O-succinylhomoserine sulfhydrylase"/>
    <property type="match status" value="1"/>
</dbReference>
<keyword evidence="3 7" id="KW-0808">Transferase</keyword>
<comment type="similarity">
    <text evidence="2 6">Belongs to the trans-sulfuration enzymes family.</text>
</comment>
<dbReference type="Pfam" id="PF01053">
    <property type="entry name" value="Cys_Met_Meta_PP"/>
    <property type="match status" value="1"/>
</dbReference>
<dbReference type="InterPro" id="IPR006235">
    <property type="entry name" value="OAc-hSer/O-AcSer_sulfhydrylase"/>
</dbReference>
<sequence length="431" mass="45501">MTEQKSFGFETRAIHAGAAPDPATGARQTPIYQTTSFVFENVDDAASLFNLQKVGFIYSRLTNPTVAVLEERLANLEGGAGATATSSGHAAQLLALFPLMAPGDHIVASKKLYGGSLNQLGISFPRAFGWEPSFVDTDDVENVKAAITGKTKAIFVESLANPGGVVTDIEAIARIADDAGIPLIVDNTLATPYLINPIQWGATLVVHSTTKFLSGNGTSVGGVVVDSGRFDWSKSGKFPALSEPDPGYHGLRFHETFGHLAFTIHGHAVGLRDLGPSQAPMNAFLTLNGIETLPLRMQRHADSALKVARFLESHPAAGWVSYAGLESSKYHALARKYLPRGAGAVLTFGVKGGFEAGVKVVESVELFSHLANIGDARSLIIHPSSTTHRQLSAEAQASAGAGPDVLRLSIGLETPEDIIADLDQALNKTLG</sequence>
<dbReference type="InterPro" id="IPR000277">
    <property type="entry name" value="Cys/Met-Metab_PyrdxlP-dep_enz"/>
</dbReference>
<gene>
    <name evidence="7" type="ORF">DM194_06900</name>
</gene>
<reference evidence="7 8" key="1">
    <citation type="journal article" date="2019" name="Int. J. Syst. Evol. Microbiol.">
        <title>Azospirillum ramasamyi sp. nov., a novel diazotrophic bacterium isolated from fermented bovine products.</title>
        <authorList>
            <person name="Anandham R."/>
            <person name="Heo J."/>
            <person name="Krishnamoorthy R."/>
            <person name="SenthilKumar M."/>
            <person name="Gopal N.O."/>
            <person name="Kim S.J."/>
            <person name="Kwon S.W."/>
        </authorList>
    </citation>
    <scope>NUCLEOTIDE SEQUENCE [LARGE SCALE GENOMIC DNA]</scope>
    <source>
        <strain evidence="7 8">M2T2B2</strain>
    </source>
</reference>
<dbReference type="AlphaFoldDB" id="A0A2U9S3T0"/>
<dbReference type="Gene3D" id="3.90.1150.10">
    <property type="entry name" value="Aspartate Aminotransferase, domain 1"/>
    <property type="match status" value="1"/>
</dbReference>
<dbReference type="SUPFAM" id="SSF53383">
    <property type="entry name" value="PLP-dependent transferases"/>
    <property type="match status" value="1"/>
</dbReference>